<dbReference type="InterPro" id="IPR050109">
    <property type="entry name" value="HTH-type_TetR-like_transc_reg"/>
</dbReference>
<dbReference type="RefSeq" id="WP_116517124.1">
    <property type="nucleotide sequence ID" value="NZ_JACCEX010000001.1"/>
</dbReference>
<dbReference type="EMBL" id="QEKO01000001">
    <property type="protein sequence ID" value="PVY67818.1"/>
    <property type="molecule type" value="Genomic_DNA"/>
</dbReference>
<comment type="caution">
    <text evidence="7">The sequence shown here is derived from an EMBL/GenBank/DDBJ whole genome shotgun (WGS) entry which is preliminary data.</text>
</comment>
<dbReference type="PRINTS" id="PR00455">
    <property type="entry name" value="HTHTETR"/>
</dbReference>
<protein>
    <submittedName>
        <fullName evidence="7">TetR family transcriptional regulator</fullName>
    </submittedName>
</protein>
<keyword evidence="8" id="KW-1185">Reference proteome</keyword>
<dbReference type="PROSITE" id="PS01081">
    <property type="entry name" value="HTH_TETR_1"/>
    <property type="match status" value="1"/>
</dbReference>
<dbReference type="PANTHER" id="PTHR30055">
    <property type="entry name" value="HTH-TYPE TRANSCRIPTIONAL REGULATOR RUTR"/>
    <property type="match status" value="1"/>
</dbReference>
<gene>
    <name evidence="7" type="ORF">C7440_0201</name>
</gene>
<name>A0A2U1CPJ8_9BURK</name>
<sequence length="197" mass="22334">MAQIKKREVRDAILVSAFDLFCRKGYTATTMAEVARQAEVNIGTLYVYFDSKLAILYALYRPWQEEQLRNLAESVRKMRSPAMRLRRLFTGLWADIPAADHSFANTLMEALPASPADAGKQDNLLEDVEVFLTELLKEILPEHRHCLLRGGLLSHLIWMAFDGYTINSRLRDLRDISATADLFSDLLMGVEPQDAAS</sequence>
<dbReference type="InterPro" id="IPR009057">
    <property type="entry name" value="Homeodomain-like_sf"/>
</dbReference>
<keyword evidence="4" id="KW-0804">Transcription</keyword>
<evidence type="ECO:0000313" key="7">
    <source>
        <dbReference type="EMBL" id="PVY67818.1"/>
    </source>
</evidence>
<dbReference type="InterPro" id="IPR001647">
    <property type="entry name" value="HTH_TetR"/>
</dbReference>
<dbReference type="GO" id="GO:0003700">
    <property type="term" value="F:DNA-binding transcription factor activity"/>
    <property type="evidence" value="ECO:0007669"/>
    <property type="project" value="TreeGrafter"/>
</dbReference>
<dbReference type="GO" id="GO:0000976">
    <property type="term" value="F:transcription cis-regulatory region binding"/>
    <property type="evidence" value="ECO:0007669"/>
    <property type="project" value="TreeGrafter"/>
</dbReference>
<keyword evidence="2" id="KW-0805">Transcription regulation</keyword>
<accession>A0A2U1CPJ8</accession>
<dbReference type="PANTHER" id="PTHR30055:SF234">
    <property type="entry name" value="HTH-TYPE TRANSCRIPTIONAL REGULATOR BETI"/>
    <property type="match status" value="1"/>
</dbReference>
<dbReference type="Pfam" id="PF00440">
    <property type="entry name" value="TetR_N"/>
    <property type="match status" value="1"/>
</dbReference>
<dbReference type="Proteomes" id="UP000246145">
    <property type="component" value="Unassembled WGS sequence"/>
</dbReference>
<dbReference type="AlphaFoldDB" id="A0A2U1CPJ8"/>
<organism evidence="7 8">
    <name type="scientific">Pusillimonas noertemannii</name>
    <dbReference type="NCBI Taxonomy" id="305977"/>
    <lineage>
        <taxon>Bacteria</taxon>
        <taxon>Pseudomonadati</taxon>
        <taxon>Pseudomonadota</taxon>
        <taxon>Betaproteobacteria</taxon>
        <taxon>Burkholderiales</taxon>
        <taxon>Alcaligenaceae</taxon>
        <taxon>Pusillimonas</taxon>
    </lineage>
</organism>
<dbReference type="InterPro" id="IPR023772">
    <property type="entry name" value="DNA-bd_HTH_TetR-type_CS"/>
</dbReference>
<keyword evidence="1" id="KW-0678">Repressor</keyword>
<feature type="domain" description="HTH tetR-type" evidence="6">
    <location>
        <begin position="7"/>
        <end position="67"/>
    </location>
</feature>
<reference evidence="7 8" key="1">
    <citation type="submission" date="2018-04" db="EMBL/GenBank/DDBJ databases">
        <title>Genomic Encyclopedia of Type Strains, Phase IV (KMG-IV): sequencing the most valuable type-strain genomes for metagenomic binning, comparative biology and taxonomic classification.</title>
        <authorList>
            <person name="Goeker M."/>
        </authorList>
    </citation>
    <scope>NUCLEOTIDE SEQUENCE [LARGE SCALE GENOMIC DNA]</scope>
    <source>
        <strain evidence="7 8">DSM 10065</strain>
    </source>
</reference>
<proteinExistence type="predicted"/>
<evidence type="ECO:0000259" key="6">
    <source>
        <dbReference type="PROSITE" id="PS50977"/>
    </source>
</evidence>
<feature type="DNA-binding region" description="H-T-H motif" evidence="5">
    <location>
        <begin position="30"/>
        <end position="49"/>
    </location>
</feature>
<dbReference type="OrthoDB" id="9809772at2"/>
<evidence type="ECO:0000313" key="8">
    <source>
        <dbReference type="Proteomes" id="UP000246145"/>
    </source>
</evidence>
<evidence type="ECO:0000256" key="5">
    <source>
        <dbReference type="PROSITE-ProRule" id="PRU00335"/>
    </source>
</evidence>
<dbReference type="SUPFAM" id="SSF46689">
    <property type="entry name" value="Homeodomain-like"/>
    <property type="match status" value="1"/>
</dbReference>
<evidence type="ECO:0000256" key="1">
    <source>
        <dbReference type="ARBA" id="ARBA00022491"/>
    </source>
</evidence>
<evidence type="ECO:0000256" key="3">
    <source>
        <dbReference type="ARBA" id="ARBA00023125"/>
    </source>
</evidence>
<dbReference type="Gene3D" id="1.10.357.10">
    <property type="entry name" value="Tetracycline Repressor, domain 2"/>
    <property type="match status" value="1"/>
</dbReference>
<evidence type="ECO:0000256" key="2">
    <source>
        <dbReference type="ARBA" id="ARBA00023015"/>
    </source>
</evidence>
<keyword evidence="3 5" id="KW-0238">DNA-binding</keyword>
<evidence type="ECO:0000256" key="4">
    <source>
        <dbReference type="ARBA" id="ARBA00023163"/>
    </source>
</evidence>
<dbReference type="PROSITE" id="PS50977">
    <property type="entry name" value="HTH_TETR_2"/>
    <property type="match status" value="1"/>
</dbReference>